<gene>
    <name evidence="1" type="ORF">AB0C36_24060</name>
</gene>
<keyword evidence="2" id="KW-1185">Reference proteome</keyword>
<name>A0ABV3DLE2_9ACTN</name>
<dbReference type="RefSeq" id="WP_358357227.1">
    <property type="nucleotide sequence ID" value="NZ_JBEZFP010000066.1"/>
</dbReference>
<comment type="caution">
    <text evidence="1">The sequence shown here is derived from an EMBL/GenBank/DDBJ whole genome shotgun (WGS) entry which is preliminary data.</text>
</comment>
<protein>
    <recommendedName>
        <fullName evidence="3">Minor tail protein</fullName>
    </recommendedName>
</protein>
<dbReference type="Proteomes" id="UP001551482">
    <property type="component" value="Unassembled WGS sequence"/>
</dbReference>
<dbReference type="EMBL" id="JBEZFP010000066">
    <property type="protein sequence ID" value="MEU8136573.1"/>
    <property type="molecule type" value="Genomic_DNA"/>
</dbReference>
<evidence type="ECO:0000313" key="2">
    <source>
        <dbReference type="Proteomes" id="UP001551482"/>
    </source>
</evidence>
<evidence type="ECO:0008006" key="3">
    <source>
        <dbReference type="Google" id="ProtNLM"/>
    </source>
</evidence>
<accession>A0ABV3DLE2</accession>
<organism evidence="1 2">
    <name type="scientific">Streptodolium elevatio</name>
    <dbReference type="NCBI Taxonomy" id="3157996"/>
    <lineage>
        <taxon>Bacteria</taxon>
        <taxon>Bacillati</taxon>
        <taxon>Actinomycetota</taxon>
        <taxon>Actinomycetes</taxon>
        <taxon>Kitasatosporales</taxon>
        <taxon>Streptomycetaceae</taxon>
        <taxon>Streptodolium</taxon>
    </lineage>
</organism>
<sequence length="361" mass="39491">MGIYRVEFADLLTDTTLYRTEVDGLRFGRRIADSEVISGSVTVTERNAAQLRELLAKKTAVYVYEGKDLQVGGIVWDPTAAWDEHSAEQWQFSAATFESYLNQVVISEDIPPADDVDQLDIARVLVQHMQSDPSAHIGIQLDPLVSGVLRDRTQYLASANLSYGEALTNLGNVQGGFEWTIDVWIDPSSGERIKYMRFGYPRLGSASAVHVIERSSIKSWREKTVQFGTRYRARGGTPQGAGTGEQQPIMSDVYAATGLLDGGWPRIDVVTDYSTVTSIDTLNSHAERDLANALAATAIPEISVNLEQVRITPQAIGETVRVRNRTLLRGATDLQYRLAGIVVTAGQRGTAGSATLTLEAL</sequence>
<evidence type="ECO:0000313" key="1">
    <source>
        <dbReference type="EMBL" id="MEU8136573.1"/>
    </source>
</evidence>
<reference evidence="1 2" key="1">
    <citation type="submission" date="2024-06" db="EMBL/GenBank/DDBJ databases">
        <title>The Natural Products Discovery Center: Release of the First 8490 Sequenced Strains for Exploring Actinobacteria Biosynthetic Diversity.</title>
        <authorList>
            <person name="Kalkreuter E."/>
            <person name="Kautsar S.A."/>
            <person name="Yang D."/>
            <person name="Bader C.D."/>
            <person name="Teijaro C.N."/>
            <person name="Fluegel L."/>
            <person name="Davis C.M."/>
            <person name="Simpson J.R."/>
            <person name="Lauterbach L."/>
            <person name="Steele A.D."/>
            <person name="Gui C."/>
            <person name="Meng S."/>
            <person name="Li G."/>
            <person name="Viehrig K."/>
            <person name="Ye F."/>
            <person name="Su P."/>
            <person name="Kiefer A.F."/>
            <person name="Nichols A."/>
            <person name="Cepeda A.J."/>
            <person name="Yan W."/>
            <person name="Fan B."/>
            <person name="Jiang Y."/>
            <person name="Adhikari A."/>
            <person name="Zheng C.-J."/>
            <person name="Schuster L."/>
            <person name="Cowan T.M."/>
            <person name="Smanski M.J."/>
            <person name="Chevrette M.G."/>
            <person name="De Carvalho L.P.S."/>
            <person name="Shen B."/>
        </authorList>
    </citation>
    <scope>NUCLEOTIDE SEQUENCE [LARGE SCALE GENOMIC DNA]</scope>
    <source>
        <strain evidence="1 2">NPDC048946</strain>
    </source>
</reference>
<proteinExistence type="predicted"/>